<feature type="compositionally biased region" description="Basic residues" evidence="9">
    <location>
        <begin position="576"/>
        <end position="589"/>
    </location>
</feature>
<dbReference type="GO" id="GO:0016231">
    <property type="term" value="F:beta-N-acetylglucosaminidase activity"/>
    <property type="evidence" value="ECO:0007669"/>
    <property type="project" value="TreeGrafter"/>
</dbReference>
<dbReference type="InterPro" id="IPR025705">
    <property type="entry name" value="Beta_hexosaminidase_sua/sub"/>
</dbReference>
<evidence type="ECO:0000313" key="12">
    <source>
        <dbReference type="EMBL" id="KZZ95344.1"/>
    </source>
</evidence>
<keyword evidence="4 7" id="KW-0378">Hydrolase</keyword>
<keyword evidence="13" id="KW-1185">Reference proteome</keyword>
<comment type="similarity">
    <text evidence="2 7">Belongs to the glycosyl hydrolase 20 family.</text>
</comment>
<feature type="compositionally biased region" description="Basic and acidic residues" evidence="9">
    <location>
        <begin position="590"/>
        <end position="608"/>
    </location>
</feature>
<dbReference type="InterPro" id="IPR015883">
    <property type="entry name" value="Glyco_hydro_20_cat"/>
</dbReference>
<dbReference type="PRINTS" id="PR00738">
    <property type="entry name" value="GLHYDRLASE20"/>
</dbReference>
<evidence type="ECO:0000256" key="8">
    <source>
        <dbReference type="PIRSR" id="PIRSR001093-1"/>
    </source>
</evidence>
<organism evidence="12 13">
    <name type="scientific">Moelleriella libera RCEF 2490</name>
    <dbReference type="NCBI Taxonomy" id="1081109"/>
    <lineage>
        <taxon>Eukaryota</taxon>
        <taxon>Fungi</taxon>
        <taxon>Dikarya</taxon>
        <taxon>Ascomycota</taxon>
        <taxon>Pezizomycotina</taxon>
        <taxon>Sordariomycetes</taxon>
        <taxon>Hypocreomycetidae</taxon>
        <taxon>Hypocreales</taxon>
        <taxon>Clavicipitaceae</taxon>
        <taxon>Moelleriella</taxon>
    </lineage>
</organism>
<protein>
    <recommendedName>
        <fullName evidence="7">Beta-hexosaminidase</fullName>
        <ecNumber evidence="7">3.2.1.52</ecNumber>
    </recommendedName>
</protein>
<feature type="active site" description="Proton donor" evidence="8">
    <location>
        <position position="268"/>
    </location>
</feature>
<evidence type="ECO:0000259" key="11">
    <source>
        <dbReference type="Pfam" id="PF00728"/>
    </source>
</evidence>
<reference evidence="12 13" key="1">
    <citation type="journal article" date="2016" name="Genome Biol. Evol.">
        <title>Divergent and convergent evolution of fungal pathogenicity.</title>
        <authorList>
            <person name="Shang Y."/>
            <person name="Xiao G."/>
            <person name="Zheng P."/>
            <person name="Cen K."/>
            <person name="Zhan S."/>
            <person name="Wang C."/>
        </authorList>
    </citation>
    <scope>NUCLEOTIDE SEQUENCE [LARGE SCALE GENOMIC DNA]</scope>
    <source>
        <strain evidence="12 13">RCEF 2490</strain>
    </source>
</reference>
<evidence type="ECO:0000256" key="3">
    <source>
        <dbReference type="ARBA" id="ARBA00022729"/>
    </source>
</evidence>
<keyword evidence="6 7" id="KW-0326">Glycosidase</keyword>
<evidence type="ECO:0000256" key="5">
    <source>
        <dbReference type="ARBA" id="ARBA00023180"/>
    </source>
</evidence>
<dbReference type="GO" id="GO:0005975">
    <property type="term" value="P:carbohydrate metabolic process"/>
    <property type="evidence" value="ECO:0007669"/>
    <property type="project" value="InterPro"/>
</dbReference>
<dbReference type="GO" id="GO:0016020">
    <property type="term" value="C:membrane"/>
    <property type="evidence" value="ECO:0007669"/>
    <property type="project" value="TreeGrafter"/>
</dbReference>
<dbReference type="EC" id="3.2.1.52" evidence="7"/>
<proteinExistence type="inferred from homology"/>
<comment type="caution">
    <text evidence="12">The sequence shown here is derived from an EMBL/GenBank/DDBJ whole genome shotgun (WGS) entry which is preliminary data.</text>
</comment>
<feature type="domain" description="Glycoside hydrolase family 20 catalytic" evidence="11">
    <location>
        <begin position="104"/>
        <end position="474"/>
    </location>
</feature>
<evidence type="ECO:0000313" key="13">
    <source>
        <dbReference type="Proteomes" id="UP000078544"/>
    </source>
</evidence>
<gene>
    <name evidence="12" type="ORF">AAL_04575</name>
</gene>
<dbReference type="GO" id="GO:0030203">
    <property type="term" value="P:glycosaminoglycan metabolic process"/>
    <property type="evidence" value="ECO:0007669"/>
    <property type="project" value="TreeGrafter"/>
</dbReference>
<dbReference type="FunFam" id="3.20.20.80:FF:000063">
    <property type="entry name" value="Beta-hexosaminidase"/>
    <property type="match status" value="1"/>
</dbReference>
<evidence type="ECO:0000256" key="10">
    <source>
        <dbReference type="SAM" id="SignalP"/>
    </source>
</evidence>
<evidence type="ECO:0000256" key="4">
    <source>
        <dbReference type="ARBA" id="ARBA00022801"/>
    </source>
</evidence>
<evidence type="ECO:0000256" key="2">
    <source>
        <dbReference type="ARBA" id="ARBA00006285"/>
    </source>
</evidence>
<evidence type="ECO:0000256" key="1">
    <source>
        <dbReference type="ARBA" id="ARBA00001231"/>
    </source>
</evidence>
<dbReference type="Proteomes" id="UP000078544">
    <property type="component" value="Unassembled WGS sequence"/>
</dbReference>
<evidence type="ECO:0000256" key="6">
    <source>
        <dbReference type="ARBA" id="ARBA00023295"/>
    </source>
</evidence>
<dbReference type="OrthoDB" id="428480at2759"/>
<evidence type="ECO:0000256" key="9">
    <source>
        <dbReference type="SAM" id="MobiDB-lite"/>
    </source>
</evidence>
<sequence length="626" mass="69548">MRLPCLLAVGLVAALTSTTSWAAQVKVNPLPAPQEIRWGDSGPLVVGSWLDLFINADARCEACAVVVRDAWSRTFDSITRLITWQGDAYLAFEQPVRVRDWPNYPHRGVMVDTGRNFISVAKLLEQVDALAMAKMNVLHWHLTDTQSWPVQLQSYPQATRDAYSARESYSVQNVWDVVEFARARGVRVVPEIDMPGHCASGWKQIDPSIVTCAGSWWSNDDWPLHTAVQPNPGQLDVVNPRTYEVVREVYTELSRNFYDDLFHVGGDELQLGCFNYSRAIRDWFAADPRRTPADLNQHWIDQTYPMFVSEQASGKKRRRLIMWEDVVLSPDLPARRVDKSVIMQSWNNGVANVARLADAGHDVIVSSADFLYLDCGYGGYVTNDHRYNAPQANPDPSGAAPSFNYGGPGGSWCAPYKTWQRIYDFDLTANLTAAQAAHVLGAEAPLWSEQVDDTVVTPKIWPRAAALAELVWSGNRDPATGKKRTTTMTQRILNYREYMLANGIPAAPLVPKYCMRHPHHCDLNNSAQGDCDLPPAALPGVACGGPASQARRRGARGAAAEAELEKRWWTSSGARPARRRRPPRAAGRPRKLEEEGRGEQQQIERSEDSPPQATPGRAAGGKSQSP</sequence>
<dbReference type="PANTHER" id="PTHR22600:SF26">
    <property type="entry name" value="BETA-N-ACETYLHEXOSAMINIDASE"/>
    <property type="match status" value="1"/>
</dbReference>
<keyword evidence="5" id="KW-0325">Glycoprotein</keyword>
<name>A0A168BIA1_9HYPO</name>
<feature type="signal peptide" evidence="10">
    <location>
        <begin position="1"/>
        <end position="22"/>
    </location>
</feature>
<dbReference type="SUPFAM" id="SSF51445">
    <property type="entry name" value="(Trans)glycosidases"/>
    <property type="match status" value="1"/>
</dbReference>
<feature type="chain" id="PRO_5007895685" description="Beta-hexosaminidase" evidence="10">
    <location>
        <begin position="23"/>
        <end position="626"/>
    </location>
</feature>
<evidence type="ECO:0000256" key="7">
    <source>
        <dbReference type="PIRNR" id="PIRNR001093"/>
    </source>
</evidence>
<dbReference type="STRING" id="1081109.A0A168BIA1"/>
<dbReference type="InterPro" id="IPR017853">
    <property type="entry name" value="GH"/>
</dbReference>
<dbReference type="PANTHER" id="PTHR22600">
    <property type="entry name" value="BETA-HEXOSAMINIDASE"/>
    <property type="match status" value="1"/>
</dbReference>
<comment type="catalytic activity">
    <reaction evidence="1 7">
        <text>Hydrolysis of terminal non-reducing N-acetyl-D-hexosamine residues in N-acetyl-beta-D-hexosaminides.</text>
        <dbReference type="EC" id="3.2.1.52"/>
    </reaction>
</comment>
<dbReference type="Pfam" id="PF00728">
    <property type="entry name" value="Glyco_hydro_20"/>
    <property type="match status" value="1"/>
</dbReference>
<dbReference type="AlphaFoldDB" id="A0A168BIA1"/>
<dbReference type="PIRSF" id="PIRSF001093">
    <property type="entry name" value="B-hxosamndse_ab_euk"/>
    <property type="match status" value="1"/>
</dbReference>
<accession>A0A168BIA1</accession>
<dbReference type="Gene3D" id="3.20.20.80">
    <property type="entry name" value="Glycosidases"/>
    <property type="match status" value="1"/>
</dbReference>
<feature type="region of interest" description="Disordered" evidence="9">
    <location>
        <begin position="567"/>
        <end position="626"/>
    </location>
</feature>
<keyword evidence="3 10" id="KW-0732">Signal</keyword>
<dbReference type="EMBL" id="AZGY01000009">
    <property type="protein sequence ID" value="KZZ95344.1"/>
    <property type="molecule type" value="Genomic_DNA"/>
</dbReference>